<dbReference type="Proteomes" id="UP000798662">
    <property type="component" value="Chromosome 1"/>
</dbReference>
<keyword evidence="2" id="KW-1185">Reference proteome</keyword>
<gene>
    <name evidence="1" type="ORF">I4F81_004562</name>
</gene>
<proteinExistence type="predicted"/>
<organism evidence="1 2">
    <name type="scientific">Pyropia yezoensis</name>
    <name type="common">Susabi-nori</name>
    <name type="synonym">Porphyra yezoensis</name>
    <dbReference type="NCBI Taxonomy" id="2788"/>
    <lineage>
        <taxon>Eukaryota</taxon>
        <taxon>Rhodophyta</taxon>
        <taxon>Bangiophyceae</taxon>
        <taxon>Bangiales</taxon>
        <taxon>Bangiaceae</taxon>
        <taxon>Pyropia</taxon>
    </lineage>
</organism>
<protein>
    <submittedName>
        <fullName evidence="1">Uncharacterized protein</fullName>
    </submittedName>
</protein>
<evidence type="ECO:0000313" key="1">
    <source>
        <dbReference type="EMBL" id="KAK1861986.1"/>
    </source>
</evidence>
<dbReference type="EMBL" id="CM020618">
    <property type="protein sequence ID" value="KAK1861986.1"/>
    <property type="molecule type" value="Genomic_DNA"/>
</dbReference>
<sequence>MTGALWGRERASVAALGRPLAQPPSVGIDGAVLDGTGGQRGRVPRHSSSTGSGSDGRPVGVGVRPSARHVGSRGGGPLWPPPTRTSRHPHTPCRRQRAGRRPIQLSWNLGGGVARRVDEHHLVVTLGARLARVELVMVDKPAQPSEVAAEPGVPPAHALDDHGHDDRAAATDLAKEAAGQIPRHRGSKAAALDGLAHTRRPQVSRGFGAKSLAVRGRVATGGPLERCL</sequence>
<accession>A0ACC3BWB3</accession>
<name>A0ACC3BWB3_PYRYE</name>
<reference evidence="1" key="1">
    <citation type="submission" date="2019-11" db="EMBL/GenBank/DDBJ databases">
        <title>Nori genome reveals adaptations in red seaweeds to the harsh intertidal environment.</title>
        <authorList>
            <person name="Wang D."/>
            <person name="Mao Y."/>
        </authorList>
    </citation>
    <scope>NUCLEOTIDE SEQUENCE</scope>
    <source>
        <tissue evidence="1">Gametophyte</tissue>
    </source>
</reference>
<comment type="caution">
    <text evidence="1">The sequence shown here is derived from an EMBL/GenBank/DDBJ whole genome shotgun (WGS) entry which is preliminary data.</text>
</comment>
<evidence type="ECO:0000313" key="2">
    <source>
        <dbReference type="Proteomes" id="UP000798662"/>
    </source>
</evidence>